<sequence length="382" mass="41080">MVVLIAFTRVVSKLNGMPEPRPRLSTRDLLGPTALFFGALLVAVAVALGPVVGSMLEKVPLTVDQTWVADGDDATRLLDRCSLEAPRARVLDGAVQQHRRILAVRPANSDVVTLQAGTALGIDHYLIDGKSIDPDKACGESTIAATIDRVTLERATAAPTGTSEIQYDDQSAAVAVPDRRGYTYLLPFGFTPQGAYYFDPITRQSMPMTVAGTETMGGRSVTHFVASIPETDLSGAGQDPRAVLTKPASWFGSFPGVRPSQRLTATLRHQATRHLFVDQQTGVIVAERAEIDETYRFAPNVRARNAALHDFELVNLRTTLNSDAQTVREGADYAADRAWPVRMTTLIAPIIAGVLGVLLLGLGIWLLLRATPGSTPQASVDD</sequence>
<comment type="caution">
    <text evidence="2">The sequence shown here is derived from an EMBL/GenBank/DDBJ whole genome shotgun (WGS) entry which is preliminary data.</text>
</comment>
<keyword evidence="3" id="KW-1185">Reference proteome</keyword>
<keyword evidence="1" id="KW-1133">Transmembrane helix</keyword>
<evidence type="ECO:0000313" key="3">
    <source>
        <dbReference type="Proteomes" id="UP000053405"/>
    </source>
</evidence>
<evidence type="ECO:0008006" key="4">
    <source>
        <dbReference type="Google" id="ProtNLM"/>
    </source>
</evidence>
<dbReference type="EMBL" id="BANT01000047">
    <property type="protein sequence ID" value="GAC58730.1"/>
    <property type="molecule type" value="Genomic_DNA"/>
</dbReference>
<dbReference type="AlphaFoldDB" id="L7LC73"/>
<keyword evidence="1" id="KW-0472">Membrane</keyword>
<dbReference type="Pfam" id="PF11271">
    <property type="entry name" value="PorA"/>
    <property type="match status" value="1"/>
</dbReference>
<name>L7LC73_9ACTN</name>
<dbReference type="InterPro" id="IPR021424">
    <property type="entry name" value="PorA"/>
</dbReference>
<feature type="transmembrane region" description="Helical" evidence="1">
    <location>
        <begin position="29"/>
        <end position="52"/>
    </location>
</feature>
<reference evidence="2 3" key="1">
    <citation type="submission" date="2012-12" db="EMBL/GenBank/DDBJ databases">
        <title>Whole genome shotgun sequence of Gordonia hirsuta NBRC 16056.</title>
        <authorList>
            <person name="Isaki-Nakamura S."/>
            <person name="Hosoyama A."/>
            <person name="Tsuchikane K."/>
            <person name="Katsumata H."/>
            <person name="Baba S."/>
            <person name="Yamazaki S."/>
            <person name="Fujita N."/>
        </authorList>
    </citation>
    <scope>NUCLEOTIDE SEQUENCE [LARGE SCALE GENOMIC DNA]</scope>
    <source>
        <strain evidence="2 3">NBRC 16056</strain>
    </source>
</reference>
<dbReference type="STRING" id="1121927.GOHSU_47_00160"/>
<dbReference type="Proteomes" id="UP000053405">
    <property type="component" value="Unassembled WGS sequence"/>
</dbReference>
<accession>L7LC73</accession>
<proteinExistence type="predicted"/>
<gene>
    <name evidence="2" type="ORF">GOHSU_47_00160</name>
</gene>
<evidence type="ECO:0000256" key="1">
    <source>
        <dbReference type="SAM" id="Phobius"/>
    </source>
</evidence>
<keyword evidence="1" id="KW-0812">Transmembrane</keyword>
<dbReference type="eggNOG" id="ENOG5031U1J">
    <property type="taxonomic scope" value="Bacteria"/>
</dbReference>
<protein>
    <recommendedName>
        <fullName evidence="4">DUF3068 domain-containing protein</fullName>
    </recommendedName>
</protein>
<evidence type="ECO:0000313" key="2">
    <source>
        <dbReference type="EMBL" id="GAC58730.1"/>
    </source>
</evidence>
<feature type="transmembrane region" description="Helical" evidence="1">
    <location>
        <begin position="346"/>
        <end position="368"/>
    </location>
</feature>
<organism evidence="2 3">
    <name type="scientific">Gordonia hirsuta DSM 44140 = NBRC 16056</name>
    <dbReference type="NCBI Taxonomy" id="1121927"/>
    <lineage>
        <taxon>Bacteria</taxon>
        <taxon>Bacillati</taxon>
        <taxon>Actinomycetota</taxon>
        <taxon>Actinomycetes</taxon>
        <taxon>Mycobacteriales</taxon>
        <taxon>Gordoniaceae</taxon>
        <taxon>Gordonia</taxon>
    </lineage>
</organism>